<keyword evidence="2" id="KW-1185">Reference proteome</keyword>
<dbReference type="RefSeq" id="WP_169209633.1">
    <property type="nucleotide sequence ID" value="NZ_JAATNW010000002.1"/>
</dbReference>
<dbReference type="Gene3D" id="3.40.50.12780">
    <property type="entry name" value="N-terminal domain of ligase-like"/>
    <property type="match status" value="1"/>
</dbReference>
<organism evidence="1 2">
    <name type="scientific">Alteromonas ponticola</name>
    <dbReference type="NCBI Taxonomy" id="2720613"/>
    <lineage>
        <taxon>Bacteria</taxon>
        <taxon>Pseudomonadati</taxon>
        <taxon>Pseudomonadota</taxon>
        <taxon>Gammaproteobacteria</taxon>
        <taxon>Alteromonadales</taxon>
        <taxon>Alteromonadaceae</taxon>
        <taxon>Alteromonas/Salinimonas group</taxon>
        <taxon>Alteromonas</taxon>
    </lineage>
</organism>
<accession>A0ABX1QXU2</accession>
<evidence type="ECO:0000313" key="1">
    <source>
        <dbReference type="EMBL" id="NMH59054.1"/>
    </source>
</evidence>
<dbReference type="PANTHER" id="PTHR36932:SF1">
    <property type="entry name" value="CAPSULAR POLYSACCHARIDE BIOSYNTHESIS PROTEIN"/>
    <property type="match status" value="1"/>
</dbReference>
<keyword evidence="1" id="KW-0436">Ligase</keyword>
<dbReference type="PANTHER" id="PTHR36932">
    <property type="entry name" value="CAPSULAR POLYSACCHARIDE BIOSYNTHESIS PROTEIN"/>
    <property type="match status" value="1"/>
</dbReference>
<evidence type="ECO:0000313" key="2">
    <source>
        <dbReference type="Proteomes" id="UP000709336"/>
    </source>
</evidence>
<dbReference type="InterPro" id="IPR053158">
    <property type="entry name" value="CapK_Type1_Caps_Biosynth"/>
</dbReference>
<proteinExistence type="predicted"/>
<gene>
    <name evidence="1" type="ORF">HCJ96_03345</name>
</gene>
<dbReference type="Proteomes" id="UP000709336">
    <property type="component" value="Unassembled WGS sequence"/>
</dbReference>
<reference evidence="1 2" key="1">
    <citation type="submission" date="2020-03" db="EMBL/GenBank/DDBJ databases">
        <title>Alteromonas ponticola sp. nov., isolated from seawater.</title>
        <authorList>
            <person name="Yoon J.-H."/>
            <person name="Kim Y.-O."/>
        </authorList>
    </citation>
    <scope>NUCLEOTIDE SEQUENCE [LARGE SCALE GENOMIC DNA]</scope>
    <source>
        <strain evidence="1 2">MYP5</strain>
    </source>
</reference>
<comment type="caution">
    <text evidence="1">The sequence shown here is derived from an EMBL/GenBank/DDBJ whole genome shotgun (WGS) entry which is preliminary data.</text>
</comment>
<dbReference type="GO" id="GO:0016874">
    <property type="term" value="F:ligase activity"/>
    <property type="evidence" value="ECO:0007669"/>
    <property type="project" value="UniProtKB-KW"/>
</dbReference>
<dbReference type="InterPro" id="IPR042099">
    <property type="entry name" value="ANL_N_sf"/>
</dbReference>
<dbReference type="SUPFAM" id="SSF56801">
    <property type="entry name" value="Acetyl-CoA synthetase-like"/>
    <property type="match status" value="1"/>
</dbReference>
<name>A0ABX1QXU2_9ALTE</name>
<dbReference type="EMBL" id="JAATNW010000002">
    <property type="protein sequence ID" value="NMH59054.1"/>
    <property type="molecule type" value="Genomic_DNA"/>
</dbReference>
<protein>
    <submittedName>
        <fullName evidence="1">Phenylacetate--CoA ligase family protein</fullName>
    </submittedName>
</protein>
<sequence>MALLSKFIYLFGAKLRNPSLMGIYSALKKTEFANYDELEKIQLDKLKTLLKSAYQYSPFYRDLFDAHNFDPEIETLSDIKALPTITKRDLIEQNAQIHSQQQFKKTLLAETSGTSGEALAFYRNEEWDSTNRASVMRCYDWYNVKPWDKNGYFWGYNIEQGEAKKVKLLDWLQNRIRIFRYDDESITAFAKDLNSAKFLSGYSSMIYQIAKKVNALNLKVSGIKMVKGTSEMILDAYQPEVKKAFGCKMISEYGAAESGLIAFECPEGSMHINMENVYVEIDDNKEIIVTNLASHSFPIIRYRLGDYISLGEAKCACGRAHKVIKEIYGRKGSSILGTQKEYPALTFYYVFKNIALKDEILINYKAEQFECGTVILKIEGQPTPLWEQLINREMNKYFGDDLRFSVEYIDKFETQTKKQQYFESFIK</sequence>